<evidence type="ECO:0000256" key="2">
    <source>
        <dbReference type="ARBA" id="ARBA00009023"/>
    </source>
</evidence>
<comment type="similarity">
    <text evidence="2">Belongs to the bacterial solute-binding protein 7 family.</text>
</comment>
<dbReference type="EMBL" id="AQQR01000013">
    <property type="protein sequence ID" value="OWU69987.1"/>
    <property type="molecule type" value="Genomic_DNA"/>
</dbReference>
<evidence type="ECO:0000256" key="1">
    <source>
        <dbReference type="ARBA" id="ARBA00004418"/>
    </source>
</evidence>
<sequence>MKTSIGAAICACLGMTSLAMAQDLPETTIKVIGNLSSSTQSKKVETPFWTGGIQDASGGQVTAEFRSWDQLGLKGPEVFGLLSKGGAHVATAQLGHHSGSDPINDGNDLAGMSASFDDFAAASEAFFPVLSDYYADKLGLHLISLQSYQSQVVYCREAFSGLADLKGRRVRTSGASQADFINYIGGVAINVPFGDVQQSLEQGVIDCAITSTVGGYTSRWYEGADYIYALPINFGAGATAANLEWWNAQPDSVRTFLTDELEALSDAMWVQNREEDAMGIACNTSGPCDLGEPAGMTLVDFTEADVALRNEAFVAAVLPGWIERCGEVCEGAYDDALASVTGLARQ</sequence>
<gene>
    <name evidence="7" type="ORF">ATO3_21155</name>
</gene>
<dbReference type="Proteomes" id="UP000215377">
    <property type="component" value="Unassembled WGS sequence"/>
</dbReference>
<accession>A0A225NKK3</accession>
<dbReference type="InterPro" id="IPR018389">
    <property type="entry name" value="DctP_fam"/>
</dbReference>
<evidence type="ECO:0000256" key="6">
    <source>
        <dbReference type="SAM" id="SignalP"/>
    </source>
</evidence>
<proteinExistence type="inferred from homology"/>
<name>A0A225NKK3_9RHOB</name>
<keyword evidence="4 6" id="KW-0732">Signal</keyword>
<protein>
    <recommendedName>
        <fullName evidence="9">TRAP transporter</fullName>
    </recommendedName>
</protein>
<dbReference type="PANTHER" id="PTHR33376:SF7">
    <property type="entry name" value="C4-DICARBOXYLATE-BINDING PROTEIN DCTB"/>
    <property type="match status" value="1"/>
</dbReference>
<dbReference type="InterPro" id="IPR038404">
    <property type="entry name" value="TRAP_DctP_sf"/>
</dbReference>
<evidence type="ECO:0000256" key="4">
    <source>
        <dbReference type="ARBA" id="ARBA00022729"/>
    </source>
</evidence>
<evidence type="ECO:0000256" key="3">
    <source>
        <dbReference type="ARBA" id="ARBA00022448"/>
    </source>
</evidence>
<dbReference type="NCBIfam" id="NF037995">
    <property type="entry name" value="TRAP_S1"/>
    <property type="match status" value="1"/>
</dbReference>
<keyword evidence="8" id="KW-1185">Reference proteome</keyword>
<keyword evidence="3" id="KW-0813">Transport</keyword>
<dbReference type="PANTHER" id="PTHR33376">
    <property type="match status" value="1"/>
</dbReference>
<evidence type="ECO:0000313" key="7">
    <source>
        <dbReference type="EMBL" id="OWU69987.1"/>
    </source>
</evidence>
<feature type="chain" id="PRO_5013211552" description="TRAP transporter" evidence="6">
    <location>
        <begin position="22"/>
        <end position="346"/>
    </location>
</feature>
<dbReference type="Pfam" id="PF03480">
    <property type="entry name" value="DctP"/>
    <property type="match status" value="1"/>
</dbReference>
<evidence type="ECO:0000256" key="5">
    <source>
        <dbReference type="ARBA" id="ARBA00022764"/>
    </source>
</evidence>
<dbReference type="RefSeq" id="WP_158218032.1">
    <property type="nucleotide sequence ID" value="NZ_AQQR01000013.1"/>
</dbReference>
<dbReference type="OrthoDB" id="9799287at2"/>
<comment type="subcellular location">
    <subcellularLocation>
        <location evidence="1">Periplasm</location>
    </subcellularLocation>
</comment>
<keyword evidence="5" id="KW-0574">Periplasm</keyword>
<organism evidence="7 8">
    <name type="scientific">Marinibacterium profundimaris</name>
    <dbReference type="NCBI Taxonomy" id="1679460"/>
    <lineage>
        <taxon>Bacteria</taxon>
        <taxon>Pseudomonadati</taxon>
        <taxon>Pseudomonadota</taxon>
        <taxon>Alphaproteobacteria</taxon>
        <taxon>Rhodobacterales</taxon>
        <taxon>Paracoccaceae</taxon>
        <taxon>Marinibacterium</taxon>
    </lineage>
</organism>
<evidence type="ECO:0000313" key="8">
    <source>
        <dbReference type="Proteomes" id="UP000215377"/>
    </source>
</evidence>
<evidence type="ECO:0008006" key="9">
    <source>
        <dbReference type="Google" id="ProtNLM"/>
    </source>
</evidence>
<feature type="signal peptide" evidence="6">
    <location>
        <begin position="1"/>
        <end position="21"/>
    </location>
</feature>
<dbReference type="Gene3D" id="3.40.190.170">
    <property type="entry name" value="Bacterial extracellular solute-binding protein, family 7"/>
    <property type="match status" value="1"/>
</dbReference>
<reference evidence="7 8" key="1">
    <citation type="submission" date="2013-04" db="EMBL/GenBank/DDBJ databases">
        <title>Oceanicola sp. 22II1-22F33 Genome Sequencing.</title>
        <authorList>
            <person name="Lai Q."/>
            <person name="Li G."/>
            <person name="Shao Z."/>
        </authorList>
    </citation>
    <scope>NUCLEOTIDE SEQUENCE [LARGE SCALE GENOMIC DNA]</scope>
    <source>
        <strain evidence="7 8">22II1-22F33</strain>
    </source>
</reference>
<dbReference type="AlphaFoldDB" id="A0A225NKK3"/>
<dbReference type="GO" id="GO:0042597">
    <property type="term" value="C:periplasmic space"/>
    <property type="evidence" value="ECO:0007669"/>
    <property type="project" value="UniProtKB-SubCell"/>
</dbReference>
<dbReference type="GO" id="GO:0055085">
    <property type="term" value="P:transmembrane transport"/>
    <property type="evidence" value="ECO:0007669"/>
    <property type="project" value="InterPro"/>
</dbReference>
<comment type="caution">
    <text evidence="7">The sequence shown here is derived from an EMBL/GenBank/DDBJ whole genome shotgun (WGS) entry which is preliminary data.</text>
</comment>